<dbReference type="PANTHER" id="PTHR43863">
    <property type="entry name" value="HYDROLASE, PUTATIVE (AFU_ORTHOLOGUE AFUA_1G03140)-RELATED"/>
    <property type="match status" value="1"/>
</dbReference>
<dbReference type="InterPro" id="IPR033403">
    <property type="entry name" value="DUF5110"/>
</dbReference>
<dbReference type="InterPro" id="IPR000322">
    <property type="entry name" value="Glyco_hydro_31_TIM"/>
</dbReference>
<keyword evidence="3" id="KW-0732">Signal</keyword>
<reference evidence="8 9" key="1">
    <citation type="submission" date="2014-08" db="EMBL/GenBank/DDBJ databases">
        <title>Whole genome shotgun sequence of Sphingomonas paucimobilis NBRC 13935.</title>
        <authorList>
            <person name="Hosoyama A."/>
            <person name="Hashimoto M."/>
            <person name="Hosoyama Y."/>
            <person name="Noguchi M."/>
            <person name="Uohara A."/>
            <person name="Ohji S."/>
            <person name="Katano-Makiyama Y."/>
            <person name="Ichikawa N."/>
            <person name="Kimura A."/>
            <person name="Yamazoe A."/>
            <person name="Fujita N."/>
        </authorList>
    </citation>
    <scope>NUCLEOTIDE SEQUENCE [LARGE SCALE GENOMIC DNA]</scope>
    <source>
        <strain evidence="8 9">NBRC 13935</strain>
    </source>
</reference>
<evidence type="ECO:0000259" key="4">
    <source>
        <dbReference type="Pfam" id="PF01055"/>
    </source>
</evidence>
<comment type="caution">
    <text evidence="8">The sequence shown here is derived from an EMBL/GenBank/DDBJ whole genome shotgun (WGS) entry which is preliminary data.</text>
</comment>
<dbReference type="InterPro" id="IPR051816">
    <property type="entry name" value="Glycosyl_Hydrolase_31"/>
</dbReference>
<dbReference type="InterPro" id="IPR048395">
    <property type="entry name" value="Glyco_hydro_31_C"/>
</dbReference>
<dbReference type="Gene3D" id="2.60.40.1180">
    <property type="entry name" value="Golgi alpha-mannosidase II"/>
    <property type="match status" value="2"/>
</dbReference>
<keyword evidence="9" id="KW-1185">Reference proteome</keyword>
<dbReference type="Gene3D" id="3.20.20.80">
    <property type="entry name" value="Glycosidases"/>
    <property type="match status" value="1"/>
</dbReference>
<dbReference type="Gene3D" id="2.60.40.1760">
    <property type="entry name" value="glycosyl hydrolase (family 31)"/>
    <property type="match status" value="1"/>
</dbReference>
<dbReference type="InterPro" id="IPR013780">
    <property type="entry name" value="Glyco_hydro_b"/>
</dbReference>
<dbReference type="GO" id="GO:0030246">
    <property type="term" value="F:carbohydrate binding"/>
    <property type="evidence" value="ECO:0007669"/>
    <property type="project" value="InterPro"/>
</dbReference>
<dbReference type="CDD" id="cd14752">
    <property type="entry name" value="GH31_N"/>
    <property type="match status" value="1"/>
</dbReference>
<evidence type="ECO:0000259" key="7">
    <source>
        <dbReference type="Pfam" id="PF21365"/>
    </source>
</evidence>
<dbReference type="AlphaFoldDB" id="A0A0C9MU15"/>
<proteinExistence type="inferred from homology"/>
<evidence type="ECO:0000256" key="3">
    <source>
        <dbReference type="SAM" id="SignalP"/>
    </source>
</evidence>
<name>A0A0C9MU15_SPHPI</name>
<organism evidence="8 9">
    <name type="scientific">Sphingomonas paucimobilis NBRC 13935</name>
    <dbReference type="NCBI Taxonomy" id="1219050"/>
    <lineage>
        <taxon>Bacteria</taxon>
        <taxon>Pseudomonadati</taxon>
        <taxon>Pseudomonadota</taxon>
        <taxon>Alphaproteobacteria</taxon>
        <taxon>Sphingomonadales</taxon>
        <taxon>Sphingomonadaceae</taxon>
        <taxon>Sphingomonas</taxon>
    </lineage>
</organism>
<dbReference type="Pfam" id="PF01055">
    <property type="entry name" value="Glyco_hydro_31_2nd"/>
    <property type="match status" value="1"/>
</dbReference>
<gene>
    <name evidence="8" type="ORF">SP6_31_00080</name>
</gene>
<accession>A0A0C9MU15</accession>
<keyword evidence="2" id="KW-0326">Glycosidase</keyword>
<dbReference type="InterPro" id="IPR011013">
    <property type="entry name" value="Gal_mutarotase_sf_dom"/>
</dbReference>
<dbReference type="GO" id="GO:0005975">
    <property type="term" value="P:carbohydrate metabolic process"/>
    <property type="evidence" value="ECO:0007669"/>
    <property type="project" value="InterPro"/>
</dbReference>
<comment type="similarity">
    <text evidence="1 2">Belongs to the glycosyl hydrolase 31 family.</text>
</comment>
<keyword evidence="2" id="KW-0378">Hydrolase</keyword>
<evidence type="ECO:0000259" key="6">
    <source>
        <dbReference type="Pfam" id="PF17137"/>
    </source>
</evidence>
<dbReference type="InterPro" id="IPR017853">
    <property type="entry name" value="GH"/>
</dbReference>
<dbReference type="SUPFAM" id="SSF51011">
    <property type="entry name" value="Glycosyl hydrolase domain"/>
    <property type="match status" value="1"/>
</dbReference>
<evidence type="ECO:0000256" key="1">
    <source>
        <dbReference type="ARBA" id="ARBA00007806"/>
    </source>
</evidence>
<dbReference type="EMBL" id="BBJS01000031">
    <property type="protein sequence ID" value="GAN14181.1"/>
    <property type="molecule type" value="Genomic_DNA"/>
</dbReference>
<dbReference type="CDD" id="cd06591">
    <property type="entry name" value="GH31_xylosidase_XylS"/>
    <property type="match status" value="1"/>
</dbReference>
<feature type="domain" description="Glycoside hydrolase family 31 TIM barrel" evidence="4">
    <location>
        <begin position="277"/>
        <end position="617"/>
    </location>
</feature>
<feature type="domain" description="DUF5110" evidence="6">
    <location>
        <begin position="730"/>
        <end position="773"/>
    </location>
</feature>
<dbReference type="Pfam" id="PF13802">
    <property type="entry name" value="Gal_mutarotas_2"/>
    <property type="match status" value="1"/>
</dbReference>
<evidence type="ECO:0000313" key="9">
    <source>
        <dbReference type="Proteomes" id="UP000032025"/>
    </source>
</evidence>
<dbReference type="Pfam" id="PF21365">
    <property type="entry name" value="Glyco_hydro_31_3rd"/>
    <property type="match status" value="1"/>
</dbReference>
<evidence type="ECO:0000256" key="2">
    <source>
        <dbReference type="RuleBase" id="RU361185"/>
    </source>
</evidence>
<feature type="domain" description="Glycoside hydrolase family 31 N-terminal" evidence="5">
    <location>
        <begin position="54"/>
        <end position="235"/>
    </location>
</feature>
<dbReference type="GO" id="GO:0004553">
    <property type="term" value="F:hydrolase activity, hydrolyzing O-glycosyl compounds"/>
    <property type="evidence" value="ECO:0007669"/>
    <property type="project" value="InterPro"/>
</dbReference>
<sequence>MDVIRQDARAVAPGNRHGQRAKRWAMVAALLLGSAPLALSADPLAIVERNGAQVSVEPYGHGIVRVTIATDRAEAAGKPGYGITGTTDARGWTHRADSGGDVFASPGMTVTVAAQPWPKPPSQMERYFAPSLPPVSISFAGADGKPLTRMNGWEMAPHTVSGEKTFRVGASFADTPDTHYYGLGQYQDGVLDLRGRTIDCRHDYDRPSGESVCVPFMVTDKGYAILWDNPSATTVSPGLLNATKFASNVGERVSFFVIAGKTADDLYAGYARLTGATPLPPKAAFGLIQSKARYETQKELTEIADGYRSRGLPLDIMVLDWFYWTRMGQLDIDRNAFPDPAGMNAHLKSMGMQSIISIWPRFERESRWFDTLAAKGWLMKDKDGNPVDGLPIRSDRAGALIDSTNPPAREWFWDKIRDNIFSNGFDYAWLDETEPDLVPEGHFYAIGSGDRYRNVYPLLHTASVADGSARDRPDMRNVILCRAAYLGTQANGCLFWSSDVQSNWEALRRQVPAGLGMTASGIAYWSSDTGGWQWPNGPEAQAPVLVDPTGATAMAPSYRDYPELFVRWFQYNAFTPTLRIHGQRPGTALWDYGKAAEPILASTLRLRYALMPYLYALGRQTNQSGAPFMRALFMDFPNDPVVKTLGDEYMFGPAFLVAPVTEQGQTARRVYLPAGTDWYDWWTDKRYTGGQWIEAAAPIDHIPLFVRAGSIVPMGVQVPSTATAQSLESIRVYPGRDADFTLYDDDGTTNAYRKAGGRSAALHWNDATRQLTAAGRLPTGQTLAPLVRIIGP</sequence>
<feature type="signal peptide" evidence="3">
    <location>
        <begin position="1"/>
        <end position="40"/>
    </location>
</feature>
<feature type="chain" id="PRO_5002215660" evidence="3">
    <location>
        <begin position="41"/>
        <end position="792"/>
    </location>
</feature>
<dbReference type="PANTHER" id="PTHR43863:SF2">
    <property type="entry name" value="MALTASE-GLUCOAMYLASE"/>
    <property type="match status" value="1"/>
</dbReference>
<dbReference type="Pfam" id="PF17137">
    <property type="entry name" value="DUF5110"/>
    <property type="match status" value="1"/>
</dbReference>
<feature type="domain" description="Glycosyl hydrolase family 31 C-terminal" evidence="7">
    <location>
        <begin position="625"/>
        <end position="712"/>
    </location>
</feature>
<evidence type="ECO:0000259" key="5">
    <source>
        <dbReference type="Pfam" id="PF13802"/>
    </source>
</evidence>
<evidence type="ECO:0000313" key="8">
    <source>
        <dbReference type="EMBL" id="GAN14181.1"/>
    </source>
</evidence>
<dbReference type="InterPro" id="IPR025887">
    <property type="entry name" value="Glyco_hydro_31_N_dom"/>
</dbReference>
<dbReference type="Proteomes" id="UP000032025">
    <property type="component" value="Unassembled WGS sequence"/>
</dbReference>
<protein>
    <submittedName>
        <fullName evidence="8">DNA, contig: SP631</fullName>
    </submittedName>
</protein>
<dbReference type="SUPFAM" id="SSF74650">
    <property type="entry name" value="Galactose mutarotase-like"/>
    <property type="match status" value="1"/>
</dbReference>
<dbReference type="SUPFAM" id="SSF51445">
    <property type="entry name" value="(Trans)glycosidases"/>
    <property type="match status" value="1"/>
</dbReference>